<dbReference type="AlphaFoldDB" id="A0A0Z8N302"/>
<evidence type="ECO:0000313" key="11">
    <source>
        <dbReference type="Proteomes" id="UP000073388"/>
    </source>
</evidence>
<dbReference type="GO" id="GO:0016887">
    <property type="term" value="F:ATP hydrolysis activity"/>
    <property type="evidence" value="ECO:0007669"/>
    <property type="project" value="InterPro"/>
</dbReference>
<evidence type="ECO:0000313" key="10">
    <source>
        <dbReference type="EMBL" id="CYW19937.1"/>
    </source>
</evidence>
<keyword evidence="6 7" id="KW-0472">Membrane</keyword>
<feature type="transmembrane region" description="Helical" evidence="7">
    <location>
        <begin position="124"/>
        <end position="157"/>
    </location>
</feature>
<keyword evidence="2 7" id="KW-0812">Transmembrane</keyword>
<evidence type="ECO:0000259" key="8">
    <source>
        <dbReference type="PROSITE" id="PS50893"/>
    </source>
</evidence>
<dbReference type="GO" id="GO:0005886">
    <property type="term" value="C:plasma membrane"/>
    <property type="evidence" value="ECO:0007669"/>
    <property type="project" value="UniProtKB-SubCell"/>
</dbReference>
<dbReference type="EC" id="3.6.3.-" evidence="10"/>
<dbReference type="RefSeq" id="WP_044755517.1">
    <property type="nucleotide sequence ID" value="NZ_CEJM01000181.1"/>
</dbReference>
<protein>
    <submittedName>
        <fullName evidence="10">Micrococin J25 ABC exporter (McjD) family, ATP binding/membrane-spanning protein</fullName>
        <ecNumber evidence="10">3.6.3.-</ecNumber>
    </submittedName>
</protein>
<dbReference type="PROSITE" id="PS50893">
    <property type="entry name" value="ABC_TRANSPORTER_2"/>
    <property type="match status" value="1"/>
</dbReference>
<dbReference type="InterPro" id="IPR017871">
    <property type="entry name" value="ABC_transporter-like_CS"/>
</dbReference>
<dbReference type="Gene3D" id="1.20.1560.10">
    <property type="entry name" value="ABC transporter type 1, transmembrane domain"/>
    <property type="match status" value="1"/>
</dbReference>
<dbReference type="PROSITE" id="PS00211">
    <property type="entry name" value="ABC_TRANSPORTER_1"/>
    <property type="match status" value="1"/>
</dbReference>
<feature type="transmembrane region" description="Helical" evidence="7">
    <location>
        <begin position="224"/>
        <end position="250"/>
    </location>
</feature>
<dbReference type="InterPro" id="IPR036640">
    <property type="entry name" value="ABC1_TM_sf"/>
</dbReference>
<feature type="transmembrane region" description="Helical" evidence="7">
    <location>
        <begin position="256"/>
        <end position="279"/>
    </location>
</feature>
<keyword evidence="3" id="KW-0547">Nucleotide-binding</keyword>
<dbReference type="Pfam" id="PF00664">
    <property type="entry name" value="ABC_membrane"/>
    <property type="match status" value="1"/>
</dbReference>
<comment type="subcellular location">
    <subcellularLocation>
        <location evidence="1">Cell membrane</location>
        <topology evidence="1">Multi-pass membrane protein</topology>
    </subcellularLocation>
</comment>
<evidence type="ECO:0000256" key="3">
    <source>
        <dbReference type="ARBA" id="ARBA00022741"/>
    </source>
</evidence>
<dbReference type="GO" id="GO:0034040">
    <property type="term" value="F:ATPase-coupled lipid transmembrane transporter activity"/>
    <property type="evidence" value="ECO:0007669"/>
    <property type="project" value="TreeGrafter"/>
</dbReference>
<keyword evidence="4" id="KW-0067">ATP-binding</keyword>
<gene>
    <name evidence="10" type="ORF">ERS132461_01571</name>
</gene>
<evidence type="ECO:0000256" key="6">
    <source>
        <dbReference type="ARBA" id="ARBA00023136"/>
    </source>
</evidence>
<dbReference type="PANTHER" id="PTHR24221:SF654">
    <property type="entry name" value="ATP-BINDING CASSETTE SUB-FAMILY B MEMBER 6"/>
    <property type="match status" value="1"/>
</dbReference>
<evidence type="ECO:0000259" key="9">
    <source>
        <dbReference type="PROSITE" id="PS50929"/>
    </source>
</evidence>
<feature type="domain" description="ABC transporter" evidence="8">
    <location>
        <begin position="323"/>
        <end position="521"/>
    </location>
</feature>
<feature type="domain" description="ABC transmembrane type-1" evidence="9">
    <location>
        <begin position="11"/>
        <end position="276"/>
    </location>
</feature>
<dbReference type="Proteomes" id="UP000073388">
    <property type="component" value="Unassembled WGS sequence"/>
</dbReference>
<sequence>MKLLQYKGVKLATFLVVIKSILEVLVSYALVLVAVSDLTLLIRNVIFIFLLYVLHGLFLYLSMEAIAKASANLKETLGQEIDTSFTDMSFTLYHQNNYGEHLSRYINDVPKIIELILNKYMSRLGMLTVAISSFVALLSIHYTMGIIAILASLVMIFVPNLFQNKLSTYIVGAQNAKAVYTSEMRELLQGFTMFFESHSFPLFLKKSYQSVKKYAYYVYKTERFAAVMSAVLTLVNSLVSLFALAVLAYLVTQNKVSAGSLLAVTSLIPSFGSSVMEYLSESEFYKSGLNLFEEKFSDAKGWTELQEIDVLTRGVQDSNKEQINKIELNDICVEFDRPLLFSNRNFLRGKKYAIMGESGCGKSTLLKVLLGEIDQYKGDVLINGKPKDKTSNLFDKIAYVNQETFLLNDTLKNNIDLDSKMTDEEVAILLEKLGLSNFDAQMKIEENGKNLSGGQRQRLALARALARGKDILVLDEATANLDEQTTKLIYDIVLANEATVIMITHHLDSETAKRFDEIIKL</sequence>
<organism evidence="10 11">
    <name type="scientific">Streptococcus suis</name>
    <dbReference type="NCBI Taxonomy" id="1307"/>
    <lineage>
        <taxon>Bacteria</taxon>
        <taxon>Bacillati</taxon>
        <taxon>Bacillota</taxon>
        <taxon>Bacilli</taxon>
        <taxon>Lactobacillales</taxon>
        <taxon>Streptococcaceae</taxon>
        <taxon>Streptococcus</taxon>
    </lineage>
</organism>
<accession>A0A0Z8N302</accession>
<dbReference type="SMART" id="SM00382">
    <property type="entry name" value="AAA"/>
    <property type="match status" value="1"/>
</dbReference>
<proteinExistence type="predicted"/>
<dbReference type="Pfam" id="PF00005">
    <property type="entry name" value="ABC_tran"/>
    <property type="match status" value="1"/>
</dbReference>
<keyword evidence="10" id="KW-0378">Hydrolase</keyword>
<dbReference type="PROSITE" id="PS50929">
    <property type="entry name" value="ABC_TM1F"/>
    <property type="match status" value="1"/>
</dbReference>
<dbReference type="Gene3D" id="3.40.50.300">
    <property type="entry name" value="P-loop containing nucleotide triphosphate hydrolases"/>
    <property type="match status" value="1"/>
</dbReference>
<keyword evidence="5 7" id="KW-1133">Transmembrane helix</keyword>
<evidence type="ECO:0000256" key="7">
    <source>
        <dbReference type="SAM" id="Phobius"/>
    </source>
</evidence>
<dbReference type="GO" id="GO:0005524">
    <property type="term" value="F:ATP binding"/>
    <property type="evidence" value="ECO:0007669"/>
    <property type="project" value="UniProtKB-KW"/>
</dbReference>
<dbReference type="SUPFAM" id="SSF90123">
    <property type="entry name" value="ABC transporter transmembrane region"/>
    <property type="match status" value="1"/>
</dbReference>
<evidence type="ECO:0000256" key="1">
    <source>
        <dbReference type="ARBA" id="ARBA00004651"/>
    </source>
</evidence>
<dbReference type="EMBL" id="FIIX01000036">
    <property type="protein sequence ID" value="CYW19937.1"/>
    <property type="molecule type" value="Genomic_DNA"/>
</dbReference>
<dbReference type="InterPro" id="IPR003439">
    <property type="entry name" value="ABC_transporter-like_ATP-bd"/>
</dbReference>
<dbReference type="InterPro" id="IPR003593">
    <property type="entry name" value="AAA+_ATPase"/>
</dbReference>
<evidence type="ECO:0000256" key="2">
    <source>
        <dbReference type="ARBA" id="ARBA00022692"/>
    </source>
</evidence>
<feature type="transmembrane region" description="Helical" evidence="7">
    <location>
        <begin position="12"/>
        <end position="35"/>
    </location>
</feature>
<evidence type="ECO:0000256" key="5">
    <source>
        <dbReference type="ARBA" id="ARBA00022989"/>
    </source>
</evidence>
<dbReference type="PANTHER" id="PTHR24221">
    <property type="entry name" value="ATP-BINDING CASSETTE SUB-FAMILY B"/>
    <property type="match status" value="1"/>
</dbReference>
<dbReference type="InterPro" id="IPR027417">
    <property type="entry name" value="P-loop_NTPase"/>
</dbReference>
<dbReference type="GO" id="GO:0140359">
    <property type="term" value="F:ABC-type transporter activity"/>
    <property type="evidence" value="ECO:0007669"/>
    <property type="project" value="InterPro"/>
</dbReference>
<dbReference type="SUPFAM" id="SSF52540">
    <property type="entry name" value="P-loop containing nucleoside triphosphate hydrolases"/>
    <property type="match status" value="1"/>
</dbReference>
<dbReference type="InterPro" id="IPR011527">
    <property type="entry name" value="ABC1_TM_dom"/>
</dbReference>
<evidence type="ECO:0000256" key="4">
    <source>
        <dbReference type="ARBA" id="ARBA00022840"/>
    </source>
</evidence>
<dbReference type="InterPro" id="IPR039421">
    <property type="entry name" value="Type_1_exporter"/>
</dbReference>
<name>A0A0Z8N302_STRSU</name>
<feature type="transmembrane region" description="Helical" evidence="7">
    <location>
        <begin position="41"/>
        <end position="61"/>
    </location>
</feature>
<reference evidence="10 11" key="1">
    <citation type="submission" date="2016-02" db="EMBL/GenBank/DDBJ databases">
        <authorList>
            <consortium name="Pathogen Informatics"/>
        </authorList>
    </citation>
    <scope>NUCLEOTIDE SEQUENCE [LARGE SCALE GENOMIC DNA]</scope>
    <source>
        <strain evidence="10 11">LSS99</strain>
    </source>
</reference>